<keyword evidence="3 5" id="KW-1133">Transmembrane helix</keyword>
<keyword evidence="5" id="KW-1003">Cell membrane</keyword>
<dbReference type="PIRSF" id="PIRSF006648">
    <property type="entry name" value="DrrB"/>
    <property type="match status" value="1"/>
</dbReference>
<dbReference type="Pfam" id="PF01061">
    <property type="entry name" value="ABC2_membrane"/>
    <property type="match status" value="1"/>
</dbReference>
<reference evidence="7 8" key="1">
    <citation type="journal article" date="2014" name="Mol. Biol. Evol.">
        <title>Massive expansion of Ubiquitination-related gene families within the Chlamydiae.</title>
        <authorList>
            <person name="Domman D."/>
            <person name="Collingro A."/>
            <person name="Lagkouvardos I."/>
            <person name="Gehre L."/>
            <person name="Weinmaier T."/>
            <person name="Rattei T."/>
            <person name="Subtil A."/>
            <person name="Horn M."/>
        </authorList>
    </citation>
    <scope>NUCLEOTIDE SEQUENCE [LARGE SCALE GENOMIC DNA]</scope>
    <source>
        <strain evidence="7 8">OEW1</strain>
    </source>
</reference>
<protein>
    <recommendedName>
        <fullName evidence="5">Transport permease protein</fullName>
    </recommendedName>
</protein>
<dbReference type="InterPro" id="IPR051784">
    <property type="entry name" value="Nod_factor_ABC_transporter"/>
</dbReference>
<feature type="transmembrane region" description="Helical" evidence="5">
    <location>
        <begin position="267"/>
        <end position="287"/>
    </location>
</feature>
<evidence type="ECO:0000313" key="7">
    <source>
        <dbReference type="EMBL" id="KIA78576.1"/>
    </source>
</evidence>
<dbReference type="EMBL" id="JSAM01000013">
    <property type="protein sequence ID" value="KIA78576.1"/>
    <property type="molecule type" value="Genomic_DNA"/>
</dbReference>
<feature type="transmembrane region" description="Helical" evidence="5">
    <location>
        <begin position="105"/>
        <end position="123"/>
    </location>
</feature>
<keyword evidence="4 5" id="KW-0472">Membrane</keyword>
<dbReference type="Proteomes" id="UP000031307">
    <property type="component" value="Unassembled WGS sequence"/>
</dbReference>
<dbReference type="InterPro" id="IPR047817">
    <property type="entry name" value="ABC2_TM_bact-type"/>
</dbReference>
<evidence type="ECO:0000256" key="3">
    <source>
        <dbReference type="ARBA" id="ARBA00022989"/>
    </source>
</evidence>
<accession>A0A0C1C566</accession>
<evidence type="ECO:0000313" key="8">
    <source>
        <dbReference type="Proteomes" id="UP000031307"/>
    </source>
</evidence>
<comment type="similarity">
    <text evidence="5">Belongs to the ABC-2 integral membrane protein family.</text>
</comment>
<name>A0A0C1C566_9BACT</name>
<evidence type="ECO:0000256" key="5">
    <source>
        <dbReference type="RuleBase" id="RU361157"/>
    </source>
</evidence>
<dbReference type="GO" id="GO:0140359">
    <property type="term" value="F:ABC-type transporter activity"/>
    <property type="evidence" value="ECO:0007669"/>
    <property type="project" value="InterPro"/>
</dbReference>
<dbReference type="InterPro" id="IPR013525">
    <property type="entry name" value="ABC2_TM"/>
</dbReference>
<dbReference type="PANTHER" id="PTHR43229:SF2">
    <property type="entry name" value="NODULATION PROTEIN J"/>
    <property type="match status" value="1"/>
</dbReference>
<sequence length="296" mass="33248">MVQKLLWMMFLSYIQEVPSKKQEIMAMSNKFETPYPIFKIIGQRIEQVLAIVEADIRKLHHDPYELLTRMIQPAIWLLIFGQAMAKARAIPTGTLSYLDFIAPGILAQSILFIAIFYGIALIWERDMGILHKILVSPTPRSILVIGRAIAAGLRGLSQIFIIYLISMFLGVHIRWEFLPILGVLATVMLGGAIFSTFSLIIAAIVKKRERFMGIGQVMTMPLFFASNALYPLEMMPGWLQVVSILNPLTYQVDALRSFMVTGEATTFGLFVDFGVGILALSILISIATKIYPKILY</sequence>
<feature type="transmembrane region" description="Helical" evidence="5">
    <location>
        <begin position="177"/>
        <end position="204"/>
    </location>
</feature>
<dbReference type="PANTHER" id="PTHR43229">
    <property type="entry name" value="NODULATION PROTEIN J"/>
    <property type="match status" value="1"/>
</dbReference>
<dbReference type="InterPro" id="IPR000412">
    <property type="entry name" value="ABC_2_transport"/>
</dbReference>
<evidence type="ECO:0000259" key="6">
    <source>
        <dbReference type="PROSITE" id="PS51012"/>
    </source>
</evidence>
<evidence type="ECO:0000256" key="2">
    <source>
        <dbReference type="ARBA" id="ARBA00022692"/>
    </source>
</evidence>
<keyword evidence="5" id="KW-0813">Transport</keyword>
<dbReference type="PATRIC" id="fig|83552.4.peg.175"/>
<organism evidence="7 8">
    <name type="scientific">Parachlamydia acanthamoebae</name>
    <dbReference type="NCBI Taxonomy" id="83552"/>
    <lineage>
        <taxon>Bacteria</taxon>
        <taxon>Pseudomonadati</taxon>
        <taxon>Chlamydiota</taxon>
        <taxon>Chlamydiia</taxon>
        <taxon>Parachlamydiales</taxon>
        <taxon>Parachlamydiaceae</taxon>
        <taxon>Parachlamydia</taxon>
    </lineage>
</organism>
<comment type="caution">
    <text evidence="5">Lacks conserved residue(s) required for the propagation of feature annotation.</text>
</comment>
<keyword evidence="2 5" id="KW-0812">Transmembrane</keyword>
<dbReference type="AlphaFoldDB" id="A0A0C1C566"/>
<dbReference type="PRINTS" id="PR00164">
    <property type="entry name" value="ABC2TRNSPORT"/>
</dbReference>
<gene>
    <name evidence="7" type="primary">ycf38</name>
    <name evidence="7" type="ORF">DB43_DS00030</name>
</gene>
<dbReference type="PROSITE" id="PS51012">
    <property type="entry name" value="ABC_TM2"/>
    <property type="match status" value="1"/>
</dbReference>
<evidence type="ECO:0000256" key="4">
    <source>
        <dbReference type="ARBA" id="ARBA00023136"/>
    </source>
</evidence>
<comment type="subcellular location">
    <subcellularLocation>
        <location evidence="5">Cell membrane</location>
        <topology evidence="5">Multi-pass membrane protein</topology>
    </subcellularLocation>
    <subcellularLocation>
        <location evidence="1">Membrane</location>
        <topology evidence="1">Multi-pass membrane protein</topology>
    </subcellularLocation>
</comment>
<evidence type="ECO:0000256" key="1">
    <source>
        <dbReference type="ARBA" id="ARBA00004141"/>
    </source>
</evidence>
<dbReference type="GO" id="GO:0043190">
    <property type="term" value="C:ATP-binding cassette (ABC) transporter complex"/>
    <property type="evidence" value="ECO:0007669"/>
    <property type="project" value="InterPro"/>
</dbReference>
<comment type="caution">
    <text evidence="7">The sequence shown here is derived from an EMBL/GenBank/DDBJ whole genome shotgun (WGS) entry which is preliminary data.</text>
</comment>
<feature type="transmembrane region" description="Helical" evidence="5">
    <location>
        <begin position="144"/>
        <end position="165"/>
    </location>
</feature>
<feature type="transmembrane region" description="Helical" evidence="5">
    <location>
        <begin position="66"/>
        <end position="85"/>
    </location>
</feature>
<proteinExistence type="inferred from homology"/>
<feature type="domain" description="ABC transmembrane type-2" evidence="6">
    <location>
        <begin position="64"/>
        <end position="294"/>
    </location>
</feature>